<evidence type="ECO:0000256" key="7">
    <source>
        <dbReference type="ARBA" id="ARBA00022927"/>
    </source>
</evidence>
<dbReference type="CDD" id="cd17928">
    <property type="entry name" value="DEXDc_SecA"/>
    <property type="match status" value="1"/>
</dbReference>
<evidence type="ECO:0000256" key="1">
    <source>
        <dbReference type="ARBA" id="ARBA00022448"/>
    </source>
</evidence>
<dbReference type="InterPro" id="IPR011130">
    <property type="entry name" value="SecA_preprotein_X-link_dom"/>
</dbReference>
<keyword evidence="3 11" id="KW-0963">Cytoplasm</keyword>
<comment type="subcellular location">
    <subcellularLocation>
        <location evidence="11">Cell membrane</location>
        <topology evidence="11">Peripheral membrane protein</topology>
        <orientation evidence="11">Cytoplasmic side</orientation>
    </subcellularLocation>
    <subcellularLocation>
        <location evidence="11">Cytoplasm</location>
    </subcellularLocation>
    <text evidence="11">Distribution is 50-50.</text>
</comment>
<evidence type="ECO:0000256" key="2">
    <source>
        <dbReference type="ARBA" id="ARBA00022475"/>
    </source>
</evidence>
<dbReference type="STRING" id="267850.ADINL_2481"/>
<dbReference type="GO" id="GO:0004386">
    <property type="term" value="F:helicase activity"/>
    <property type="evidence" value="ECO:0007669"/>
    <property type="project" value="UniProtKB-KW"/>
</dbReference>
<organism evidence="15 16">
    <name type="scientific">Nitrincola lacisaponensis</name>
    <dbReference type="NCBI Taxonomy" id="267850"/>
    <lineage>
        <taxon>Bacteria</taxon>
        <taxon>Pseudomonadati</taxon>
        <taxon>Pseudomonadota</taxon>
        <taxon>Gammaproteobacteria</taxon>
        <taxon>Oceanospirillales</taxon>
        <taxon>Oceanospirillaceae</taxon>
        <taxon>Nitrincola</taxon>
    </lineage>
</organism>
<dbReference type="EMBL" id="JMSZ01000032">
    <property type="protein sequence ID" value="KDE39352.1"/>
    <property type="molecule type" value="Genomic_DNA"/>
</dbReference>
<keyword evidence="8 11" id="KW-1278">Translocase</keyword>
<dbReference type="SUPFAM" id="SSF81767">
    <property type="entry name" value="Pre-protein crosslinking domain of SecA"/>
    <property type="match status" value="1"/>
</dbReference>
<dbReference type="GO" id="GO:0031522">
    <property type="term" value="C:cell envelope Sec protein transport complex"/>
    <property type="evidence" value="ECO:0007669"/>
    <property type="project" value="TreeGrafter"/>
</dbReference>
<reference evidence="15 16" key="1">
    <citation type="journal article" date="2005" name="Int. J. Syst. Evol. Microbiol.">
        <title>Nitrincola lacisaponensis gen. nov., sp. nov., a novel alkaliphilic bacterium isolated from an alkaline, saline lake.</title>
        <authorList>
            <person name="Dimitriu P.A."/>
            <person name="Shukla S.K."/>
            <person name="Conradt J."/>
            <person name="Marquez M.C."/>
            <person name="Ventosa A."/>
            <person name="Maglia A."/>
            <person name="Peyton B.M."/>
            <person name="Pinkart H.C."/>
            <person name="Mormile M.R."/>
        </authorList>
    </citation>
    <scope>NUCLEOTIDE SEQUENCE [LARGE SCALE GENOMIC DNA]</scope>
    <source>
        <strain evidence="15 16">4CA</strain>
    </source>
</reference>
<dbReference type="Gene3D" id="3.40.50.300">
    <property type="entry name" value="P-loop containing nucleotide triphosphate hydrolases"/>
    <property type="match status" value="2"/>
</dbReference>
<dbReference type="PROSITE" id="PS51192">
    <property type="entry name" value="HELICASE_ATP_BIND_1"/>
    <property type="match status" value="1"/>
</dbReference>
<dbReference type="GO" id="GO:0008564">
    <property type="term" value="F:protein-exporting ATPase activity"/>
    <property type="evidence" value="ECO:0007669"/>
    <property type="project" value="UniProtKB-EC"/>
</dbReference>
<feature type="binding site" evidence="11">
    <location>
        <position position="111"/>
    </location>
    <ligand>
        <name>ATP</name>
        <dbReference type="ChEBI" id="CHEBI:30616"/>
    </ligand>
</feature>
<feature type="domain" description="SecA family profile" evidence="14">
    <location>
        <begin position="27"/>
        <end position="617"/>
    </location>
</feature>
<dbReference type="InterPro" id="IPR011115">
    <property type="entry name" value="SecA_DEAD"/>
</dbReference>
<dbReference type="InterPro" id="IPR001650">
    <property type="entry name" value="Helicase_C-like"/>
</dbReference>
<dbReference type="SUPFAM" id="SSF52540">
    <property type="entry name" value="P-loop containing nucleoside triphosphate hydrolases"/>
    <property type="match status" value="2"/>
</dbReference>
<comment type="catalytic activity">
    <reaction evidence="11">
        <text>ATP + H2O + cellular proteinSide 1 = ADP + phosphate + cellular proteinSide 2.</text>
        <dbReference type="EC" id="7.4.2.8"/>
    </reaction>
</comment>
<dbReference type="Proteomes" id="UP000027318">
    <property type="component" value="Unassembled WGS sequence"/>
</dbReference>
<feature type="binding site" evidence="11">
    <location>
        <position position="537"/>
    </location>
    <ligand>
        <name>ATP</name>
        <dbReference type="ChEBI" id="CHEBI:30616"/>
    </ligand>
</feature>
<dbReference type="HAMAP" id="MF_01382">
    <property type="entry name" value="SecA"/>
    <property type="match status" value="1"/>
</dbReference>
<evidence type="ECO:0000256" key="3">
    <source>
        <dbReference type="ARBA" id="ARBA00022490"/>
    </source>
</evidence>
<evidence type="ECO:0000313" key="15">
    <source>
        <dbReference type="EMBL" id="KDE39352.1"/>
    </source>
</evidence>
<dbReference type="InterPro" id="IPR027417">
    <property type="entry name" value="P-loop_NTPase"/>
</dbReference>
<dbReference type="GO" id="GO:0065002">
    <property type="term" value="P:intracellular protein transmembrane transport"/>
    <property type="evidence" value="ECO:0007669"/>
    <property type="project" value="UniProtKB-UniRule"/>
</dbReference>
<dbReference type="GO" id="GO:0005524">
    <property type="term" value="F:ATP binding"/>
    <property type="evidence" value="ECO:0007669"/>
    <property type="project" value="UniProtKB-UniRule"/>
</dbReference>
<evidence type="ECO:0000259" key="13">
    <source>
        <dbReference type="PROSITE" id="PS51194"/>
    </source>
</evidence>
<keyword evidence="16" id="KW-1185">Reference proteome</keyword>
<keyword evidence="15" id="KW-0347">Helicase</keyword>
<protein>
    <recommendedName>
        <fullName evidence="11">Protein translocase subunit SecA</fullName>
        <ecNumber evidence="11">7.4.2.8</ecNumber>
    </recommendedName>
</protein>
<name>A0A063Y483_9GAMM</name>
<keyword evidence="15" id="KW-0378">Hydrolase</keyword>
<dbReference type="RefSeq" id="WP_036548353.1">
    <property type="nucleotide sequence ID" value="NZ_JBKBNO010000002.1"/>
</dbReference>
<dbReference type="Pfam" id="PF01043">
    <property type="entry name" value="SecA_PP_bind"/>
    <property type="match status" value="1"/>
</dbReference>
<comment type="function">
    <text evidence="11">Part of the Sec protein translocase complex. Interacts with the SecYEG preprotein conducting channel. Has a central role in coupling the hydrolysis of ATP to the transfer of proteins into and across the cell membrane, serving both as a receptor for the preprotein-SecB complex and as an ATP-driven molecular motor driving the stepwise translocation of polypeptide chains across the membrane.</text>
</comment>
<keyword evidence="6 11" id="KW-0067">ATP-binding</keyword>
<dbReference type="Gene3D" id="3.90.1440.10">
    <property type="entry name" value="SecA, preprotein cross-linking domain"/>
    <property type="match status" value="1"/>
</dbReference>
<feature type="domain" description="Helicase ATP-binding" evidence="12">
    <location>
        <begin position="113"/>
        <end position="268"/>
    </location>
</feature>
<dbReference type="PROSITE" id="PS51196">
    <property type="entry name" value="SECA_MOTOR_DEAD"/>
    <property type="match status" value="1"/>
</dbReference>
<comment type="caution">
    <text evidence="15">The sequence shown here is derived from an EMBL/GenBank/DDBJ whole genome shotgun (WGS) entry which is preliminary data.</text>
</comment>
<dbReference type="GO" id="GO:0043952">
    <property type="term" value="P:protein transport by the Sec complex"/>
    <property type="evidence" value="ECO:0007669"/>
    <property type="project" value="TreeGrafter"/>
</dbReference>
<dbReference type="InterPro" id="IPR000185">
    <property type="entry name" value="SecA"/>
</dbReference>
<evidence type="ECO:0000256" key="6">
    <source>
        <dbReference type="ARBA" id="ARBA00022840"/>
    </source>
</evidence>
<feature type="binding site" evidence="11">
    <location>
        <begin position="129"/>
        <end position="133"/>
    </location>
    <ligand>
        <name>ATP</name>
        <dbReference type="ChEBI" id="CHEBI:30616"/>
    </ligand>
</feature>
<dbReference type="PANTHER" id="PTHR30612:SF0">
    <property type="entry name" value="CHLOROPLAST PROTEIN-TRANSPORTING ATPASE"/>
    <property type="match status" value="1"/>
</dbReference>
<evidence type="ECO:0000256" key="8">
    <source>
        <dbReference type="ARBA" id="ARBA00022967"/>
    </source>
</evidence>
<dbReference type="InterPro" id="IPR020937">
    <property type="entry name" value="SecA_CS"/>
</dbReference>
<dbReference type="InterPro" id="IPR014001">
    <property type="entry name" value="Helicase_ATP-bd"/>
</dbReference>
<feature type="domain" description="Helicase C-terminal" evidence="13">
    <location>
        <begin position="462"/>
        <end position="621"/>
    </location>
</feature>
<keyword evidence="2 11" id="KW-1003">Cell membrane</keyword>
<dbReference type="GO" id="GO:0005829">
    <property type="term" value="C:cytosol"/>
    <property type="evidence" value="ECO:0007669"/>
    <property type="project" value="TreeGrafter"/>
</dbReference>
<dbReference type="CDD" id="cd18803">
    <property type="entry name" value="SF2_C_secA"/>
    <property type="match status" value="1"/>
</dbReference>
<evidence type="ECO:0000256" key="10">
    <source>
        <dbReference type="ARBA" id="ARBA00023136"/>
    </source>
</evidence>
<dbReference type="PANTHER" id="PTHR30612">
    <property type="entry name" value="SECA INNER MEMBRANE COMPONENT OF SEC PROTEIN SECRETION SYSTEM"/>
    <property type="match status" value="1"/>
</dbReference>
<dbReference type="Pfam" id="PF07517">
    <property type="entry name" value="SecA_DEAD"/>
    <property type="match status" value="1"/>
</dbReference>
<evidence type="ECO:0000256" key="11">
    <source>
        <dbReference type="HAMAP-Rule" id="MF_01382"/>
    </source>
</evidence>
<evidence type="ECO:0000256" key="9">
    <source>
        <dbReference type="ARBA" id="ARBA00023010"/>
    </source>
</evidence>
<dbReference type="SMART" id="SM00958">
    <property type="entry name" value="SecA_PP_bind"/>
    <property type="match status" value="1"/>
</dbReference>
<dbReference type="PROSITE" id="PS51194">
    <property type="entry name" value="HELICASE_CTER"/>
    <property type="match status" value="1"/>
</dbReference>
<dbReference type="InterPro" id="IPR044722">
    <property type="entry name" value="SecA_SF2_C"/>
</dbReference>
<comment type="subunit">
    <text evidence="11">Monomer and homodimer. Part of the essential Sec protein translocation apparatus which comprises SecA, SecYEG and auxiliary proteins SecDF-YajC and YidC.</text>
</comment>
<dbReference type="GO" id="GO:0006605">
    <property type="term" value="P:protein targeting"/>
    <property type="evidence" value="ECO:0007669"/>
    <property type="project" value="UniProtKB-UniRule"/>
</dbReference>
<dbReference type="Pfam" id="PF21090">
    <property type="entry name" value="P-loop_SecA"/>
    <property type="match status" value="2"/>
</dbReference>
<proteinExistence type="inferred from homology"/>
<sequence>MYALQTRSVQYPQRTDWHEDPWLVRVWDRCASLLQRWIHMRESRQIAFVRAVALQEARLQGLAPDIIQQALSDVRLRLRREGLQQVHLAQAFALVRVASQLTLGLRHHDVQIRGGYALVQGFLIEMNTGEGKTLTATLAAAVAALSGRQVQVVTVNDYLAQRDATEMRPLYQWLGLRTAWVLEDASPAERRQAYQADIVYCTGKTLTFDYLKDRIALEDRVSPLKMLLDMYTGRWQQQVLLPGLQFAIVDEVDSILIDEARTPLIISSQGGSAEEDVFYSQSIGYARQLQQPIHFQFGENRQQIDLTLAGRQLLDRLAENAEGLWCNRFRREEAVLQALSALHRFQCDIHYIVRDDKVLIVDEHTGRVMPDRSWEKGMQQLIEVKEGVTLTPPRVTLAKISFQLFFRRFLLLSGMSGTCKEIAGEISRVYNLRMVRIPPHRPSRRLQYPGKTYADAEQKWQAVEACILACQQRGQPVLVGTRSILTADIVSKRLQKLGIEHQLLHARQDETEAEVIAQAGQRGRVTIATNMAGRGTDIKLEPGVAELGGLHVLITELHDNQRIDRQLIGRCARQGEPGSWQEILSLEDELVVNWLPGLNRLLRILLRTLPDNTCVQFLARSYYRSAQWMLERLHRRIRAKLLKAEFNLRRSLSFTGKME</sequence>
<dbReference type="EC" id="7.4.2.8" evidence="11"/>
<keyword evidence="7 11" id="KW-0653">Protein transport</keyword>
<gene>
    <name evidence="11" type="primary">secA</name>
    <name evidence="15" type="ORF">ADINL_2481</name>
</gene>
<keyword evidence="1 11" id="KW-0813">Transport</keyword>
<comment type="similarity">
    <text evidence="11">Belongs to the SecA family.</text>
</comment>
<evidence type="ECO:0000256" key="5">
    <source>
        <dbReference type="ARBA" id="ARBA00022741"/>
    </source>
</evidence>
<evidence type="ECO:0000259" key="12">
    <source>
        <dbReference type="PROSITE" id="PS51192"/>
    </source>
</evidence>
<evidence type="ECO:0000256" key="4">
    <source>
        <dbReference type="ARBA" id="ARBA00022519"/>
    </source>
</evidence>
<evidence type="ECO:0000259" key="14">
    <source>
        <dbReference type="PROSITE" id="PS51196"/>
    </source>
</evidence>
<dbReference type="FunFam" id="3.40.50.300:FF:000429">
    <property type="entry name" value="Preprotein translocase subunit SecA"/>
    <property type="match status" value="1"/>
</dbReference>
<keyword evidence="10 11" id="KW-0472">Membrane</keyword>
<dbReference type="SMART" id="SM00957">
    <property type="entry name" value="SecA_DEAD"/>
    <property type="match status" value="1"/>
</dbReference>
<dbReference type="InterPro" id="IPR014018">
    <property type="entry name" value="SecA_motor_DEAD"/>
</dbReference>
<dbReference type="GO" id="GO:0017038">
    <property type="term" value="P:protein import"/>
    <property type="evidence" value="ECO:0007669"/>
    <property type="project" value="InterPro"/>
</dbReference>
<dbReference type="PATRIC" id="fig|267850.7.peg.2449"/>
<accession>A0A063Y483</accession>
<keyword evidence="4" id="KW-0997">Cell inner membrane</keyword>
<dbReference type="GO" id="GO:0005886">
    <property type="term" value="C:plasma membrane"/>
    <property type="evidence" value="ECO:0007669"/>
    <property type="project" value="UniProtKB-SubCell"/>
</dbReference>
<dbReference type="PRINTS" id="PR00906">
    <property type="entry name" value="SECA"/>
</dbReference>
<keyword evidence="9 11" id="KW-0811">Translocation</keyword>
<dbReference type="InterPro" id="IPR036670">
    <property type="entry name" value="SecA_X-link_sf"/>
</dbReference>
<dbReference type="OrthoDB" id="9805579at2"/>
<dbReference type="AlphaFoldDB" id="A0A063Y483"/>
<dbReference type="PROSITE" id="PS01312">
    <property type="entry name" value="SECA"/>
    <property type="match status" value="1"/>
</dbReference>
<evidence type="ECO:0000313" key="16">
    <source>
        <dbReference type="Proteomes" id="UP000027318"/>
    </source>
</evidence>
<keyword evidence="5 11" id="KW-0547">Nucleotide-binding</keyword>